<evidence type="ECO:0000313" key="3">
    <source>
        <dbReference type="Proteomes" id="UP000295632"/>
    </source>
</evidence>
<name>A0A4R6U3Z0_9BACI</name>
<keyword evidence="3" id="KW-1185">Reference proteome</keyword>
<comment type="caution">
    <text evidence="2">The sequence shown here is derived from an EMBL/GenBank/DDBJ whole genome shotgun (WGS) entry which is preliminary data.</text>
</comment>
<evidence type="ECO:0000256" key="1">
    <source>
        <dbReference type="SAM" id="Phobius"/>
    </source>
</evidence>
<feature type="transmembrane region" description="Helical" evidence="1">
    <location>
        <begin position="33"/>
        <end position="55"/>
    </location>
</feature>
<evidence type="ECO:0000313" key="2">
    <source>
        <dbReference type="EMBL" id="TDQ41140.1"/>
    </source>
</evidence>
<keyword evidence="1" id="KW-0812">Transmembrane</keyword>
<feature type="transmembrane region" description="Helical" evidence="1">
    <location>
        <begin position="7"/>
        <end position="27"/>
    </location>
</feature>
<keyword evidence="1" id="KW-1133">Transmembrane helix</keyword>
<proteinExistence type="predicted"/>
<accession>A0A4R6U3Z0</accession>
<reference evidence="2 3" key="1">
    <citation type="submission" date="2019-03" db="EMBL/GenBank/DDBJ databases">
        <title>Genomic Encyclopedia of Type Strains, Phase IV (KMG-IV): sequencing the most valuable type-strain genomes for metagenomic binning, comparative biology and taxonomic classification.</title>
        <authorList>
            <person name="Goeker M."/>
        </authorList>
    </citation>
    <scope>NUCLEOTIDE SEQUENCE [LARGE SCALE GENOMIC DNA]</scope>
    <source>
        <strain evidence="2 3">DSM 28697</strain>
    </source>
</reference>
<feature type="transmembrane region" description="Helical" evidence="1">
    <location>
        <begin position="67"/>
        <end position="91"/>
    </location>
</feature>
<dbReference type="OrthoDB" id="9812495at2"/>
<sequence>MPTTVKKYSISFVNLMSTLMVFSTSFLESGNALLITISFLLLVNGTCFSNEYLLIKHYQKNQHKKTNIGYAILVMVQVVFTVLLFVVFKFYF</sequence>
<gene>
    <name evidence="2" type="ORF">EV213_104138</name>
</gene>
<protein>
    <submittedName>
        <fullName evidence="2">Uncharacterized protein</fullName>
    </submittedName>
</protein>
<dbReference type="EMBL" id="SNYJ01000004">
    <property type="protein sequence ID" value="TDQ41140.1"/>
    <property type="molecule type" value="Genomic_DNA"/>
</dbReference>
<dbReference type="AlphaFoldDB" id="A0A4R6U3Z0"/>
<organism evidence="2 3">
    <name type="scientific">Aureibacillus halotolerans</name>
    <dbReference type="NCBI Taxonomy" id="1508390"/>
    <lineage>
        <taxon>Bacteria</taxon>
        <taxon>Bacillati</taxon>
        <taxon>Bacillota</taxon>
        <taxon>Bacilli</taxon>
        <taxon>Bacillales</taxon>
        <taxon>Bacillaceae</taxon>
        <taxon>Aureibacillus</taxon>
    </lineage>
</organism>
<dbReference type="Proteomes" id="UP000295632">
    <property type="component" value="Unassembled WGS sequence"/>
</dbReference>
<keyword evidence="1" id="KW-0472">Membrane</keyword>